<feature type="region of interest" description="Disordered" evidence="8">
    <location>
        <begin position="759"/>
        <end position="796"/>
    </location>
</feature>
<feature type="compositionally biased region" description="Basic and acidic residues" evidence="8">
    <location>
        <begin position="1701"/>
        <end position="1732"/>
    </location>
</feature>
<keyword evidence="5" id="KW-0862">Zinc</keyword>
<feature type="compositionally biased region" description="Low complexity" evidence="8">
    <location>
        <begin position="1283"/>
        <end position="1303"/>
    </location>
</feature>
<dbReference type="GO" id="GO:0003677">
    <property type="term" value="F:DNA binding"/>
    <property type="evidence" value="ECO:0007669"/>
    <property type="project" value="InterPro"/>
</dbReference>
<dbReference type="SUPFAM" id="SSF54160">
    <property type="entry name" value="Chromo domain-like"/>
    <property type="match status" value="1"/>
</dbReference>
<name>A0A2P2I5B0_9CRUS</name>
<feature type="region of interest" description="Disordered" evidence="8">
    <location>
        <begin position="926"/>
        <end position="961"/>
    </location>
</feature>
<evidence type="ECO:0000256" key="1">
    <source>
        <dbReference type="ARBA" id="ARBA00004123"/>
    </source>
</evidence>
<organism evidence="10">
    <name type="scientific">Hirondellea gigas</name>
    <dbReference type="NCBI Taxonomy" id="1518452"/>
    <lineage>
        <taxon>Eukaryota</taxon>
        <taxon>Metazoa</taxon>
        <taxon>Ecdysozoa</taxon>
        <taxon>Arthropoda</taxon>
        <taxon>Crustacea</taxon>
        <taxon>Multicrustacea</taxon>
        <taxon>Malacostraca</taxon>
        <taxon>Eumalacostraca</taxon>
        <taxon>Peracarida</taxon>
        <taxon>Amphipoda</taxon>
        <taxon>Amphilochidea</taxon>
        <taxon>Lysianassida</taxon>
        <taxon>Lysianassidira</taxon>
        <taxon>Lysianassoidea</taxon>
        <taxon>Lysianassidae</taxon>
        <taxon>Hirondellea</taxon>
    </lineage>
</organism>
<feature type="region of interest" description="Disordered" evidence="8">
    <location>
        <begin position="238"/>
        <end position="409"/>
    </location>
</feature>
<evidence type="ECO:0000256" key="5">
    <source>
        <dbReference type="ARBA" id="ARBA00022833"/>
    </source>
</evidence>
<feature type="region of interest" description="Disordered" evidence="8">
    <location>
        <begin position="545"/>
        <end position="641"/>
    </location>
</feature>
<evidence type="ECO:0000256" key="2">
    <source>
        <dbReference type="ARBA" id="ARBA00022723"/>
    </source>
</evidence>
<protein>
    <submittedName>
        <fullName evidence="10">Mucin-5AC-like</fullName>
    </submittedName>
</protein>
<dbReference type="GO" id="GO:0044545">
    <property type="term" value="C:NSL complex"/>
    <property type="evidence" value="ECO:0007669"/>
    <property type="project" value="TreeGrafter"/>
</dbReference>
<feature type="region of interest" description="Disordered" evidence="8">
    <location>
        <begin position="1792"/>
        <end position="1822"/>
    </location>
</feature>
<feature type="compositionally biased region" description="Low complexity" evidence="8">
    <location>
        <begin position="1759"/>
        <end position="1773"/>
    </location>
</feature>
<dbReference type="Gene3D" id="3.30.40.10">
    <property type="entry name" value="Zinc/RING finger domain, C3HC4 (zinc finger)"/>
    <property type="match status" value="1"/>
</dbReference>
<evidence type="ECO:0000256" key="6">
    <source>
        <dbReference type="ARBA" id="ARBA00023242"/>
    </source>
</evidence>
<dbReference type="GO" id="GO:0006357">
    <property type="term" value="P:regulation of transcription by RNA polymerase II"/>
    <property type="evidence" value="ECO:0007669"/>
    <property type="project" value="TreeGrafter"/>
</dbReference>
<evidence type="ECO:0000259" key="9">
    <source>
        <dbReference type="PROSITE" id="PS50157"/>
    </source>
</evidence>
<feature type="compositionally biased region" description="Polar residues" evidence="8">
    <location>
        <begin position="694"/>
        <end position="703"/>
    </location>
</feature>
<feature type="compositionally biased region" description="Polar residues" evidence="8">
    <location>
        <begin position="394"/>
        <end position="406"/>
    </location>
</feature>
<feature type="compositionally biased region" description="Polar residues" evidence="8">
    <location>
        <begin position="585"/>
        <end position="597"/>
    </location>
</feature>
<keyword evidence="2" id="KW-0479">Metal-binding</keyword>
<feature type="domain" description="C2H2-type" evidence="9">
    <location>
        <begin position="869"/>
        <end position="899"/>
    </location>
</feature>
<dbReference type="CDD" id="cd20104">
    <property type="entry name" value="MBT_PHF20L1-like"/>
    <property type="match status" value="1"/>
</dbReference>
<dbReference type="PANTHER" id="PTHR15856:SF51">
    <property type="entry name" value="MBD-R2"/>
    <property type="match status" value="1"/>
</dbReference>
<feature type="compositionally biased region" description="Polar residues" evidence="8">
    <location>
        <begin position="771"/>
        <end position="781"/>
    </location>
</feature>
<dbReference type="EMBL" id="IACF01003470">
    <property type="protein sequence ID" value="LAB69086.1"/>
    <property type="molecule type" value="mRNA"/>
</dbReference>
<dbReference type="InterPro" id="IPR011011">
    <property type="entry name" value="Znf_FYVE_PHD"/>
</dbReference>
<comment type="subcellular location">
    <subcellularLocation>
        <location evidence="1">Nucleus</location>
    </subcellularLocation>
</comment>
<evidence type="ECO:0000256" key="8">
    <source>
        <dbReference type="SAM" id="MobiDB-lite"/>
    </source>
</evidence>
<keyword evidence="6" id="KW-0539">Nucleus</keyword>
<reference evidence="10" key="1">
    <citation type="journal article" date="2018" name="Biosci. Biotechnol. Biochem.">
        <title>Polysaccharide hydrolase of the hadal zone amphipods Hirondellea gigas.</title>
        <authorList>
            <person name="Kobayashi H."/>
            <person name="Nagahama T."/>
            <person name="Arai W."/>
            <person name="Sasagawa Y."/>
            <person name="Umeda M."/>
            <person name="Hayashi T."/>
            <person name="Nikaido I."/>
            <person name="Watanabe H."/>
            <person name="Oguri K."/>
            <person name="Kitazato H."/>
            <person name="Fujioka K."/>
            <person name="Kido Y."/>
            <person name="Takami H."/>
        </authorList>
    </citation>
    <scope>NUCLEOTIDE SEQUENCE</scope>
    <source>
        <tissue evidence="10">Whole body</tissue>
    </source>
</reference>
<feature type="compositionally biased region" description="Polar residues" evidence="8">
    <location>
        <begin position="329"/>
        <end position="342"/>
    </location>
</feature>
<dbReference type="InterPro" id="IPR013083">
    <property type="entry name" value="Znf_RING/FYVE/PHD"/>
</dbReference>
<feature type="region of interest" description="Disordered" evidence="8">
    <location>
        <begin position="691"/>
        <end position="736"/>
    </location>
</feature>
<feature type="compositionally biased region" description="Low complexity" evidence="8">
    <location>
        <begin position="568"/>
        <end position="584"/>
    </location>
</feature>
<feature type="compositionally biased region" description="Low complexity" evidence="8">
    <location>
        <begin position="250"/>
        <end position="277"/>
    </location>
</feature>
<feature type="region of interest" description="Disordered" evidence="8">
    <location>
        <begin position="1683"/>
        <end position="1774"/>
    </location>
</feature>
<feature type="region of interest" description="Disordered" evidence="8">
    <location>
        <begin position="1062"/>
        <end position="1138"/>
    </location>
</feature>
<feature type="compositionally biased region" description="Acidic residues" evidence="8">
    <location>
        <begin position="712"/>
        <end position="730"/>
    </location>
</feature>
<feature type="region of interest" description="Disordered" evidence="8">
    <location>
        <begin position="1495"/>
        <end position="1548"/>
    </location>
</feature>
<dbReference type="InterPro" id="IPR016177">
    <property type="entry name" value="DNA-bd_dom_sf"/>
</dbReference>
<feature type="compositionally biased region" description="Low complexity" evidence="8">
    <location>
        <begin position="1075"/>
        <end position="1089"/>
    </location>
</feature>
<feature type="compositionally biased region" description="Polar residues" evidence="8">
    <location>
        <begin position="545"/>
        <end position="557"/>
    </location>
</feature>
<feature type="compositionally biased region" description="Polar residues" evidence="8">
    <location>
        <begin position="302"/>
        <end position="311"/>
    </location>
</feature>
<feature type="region of interest" description="Disordered" evidence="8">
    <location>
        <begin position="1"/>
        <end position="21"/>
    </location>
</feature>
<dbReference type="CDD" id="cd20386">
    <property type="entry name" value="Tudor_PHF20-like"/>
    <property type="match status" value="1"/>
</dbReference>
<dbReference type="Pfam" id="PF20826">
    <property type="entry name" value="PHD_5"/>
    <property type="match status" value="1"/>
</dbReference>
<dbReference type="Gene3D" id="2.30.30.140">
    <property type="match status" value="2"/>
</dbReference>
<sequence>MDGRPERRHGLSRLPEGSGREKIAATPMEEAAAIQSAKQLHVHQPGIVFVPGAKLQVLETIDNKWYESKVVEVDWGELDILVHYQKWNDRFDEWLKMDSKRIKPSASNKSAEACLFRVGDAVMALWAPDQRRYPAKIIRIINSSHCEVLFQDNIVKTLRCSMMTKLHGRGPVETLPVASPPAESIPRSAPPAPPTTPATDGSKKSIFDVELCEEKRKPKRKAEFVELFDSMKRKKLVQSPAVASRCSRLQSQPSTASPSSSFPLRPSRLSLSHPSPSTHELTRQRTKSENLKSKTQPEAEEQQSSSVSTIDIISPEKRSSPHKTRSKSDASFESSTPPTTRDNSVENVKETPPSDTSSSKQTPPSDTSSSKQTPPSDTSSSKQTHHESDALIIDTNTDSTVKSSDGATPVRILGPFARFSTLKPKEQQTGHMMIEAASPLSTTKRAPVAGDCVPAWEKHGCEMVMCDTFPGWQKQYRRCVPDECPATWEVTYFAPDGSTIRNKRHLSSYAENNTLPCLVVQFDFSAHNIKEVMIAHMSSCRETAATSRTAEQKQQTTDGEEQQHNEAQQQDTQHLQLQLETHPQNTTKKQQPTLQQRQTHEQQFEKQPQQQLTIEKQGGEEPQEQDPSAACRPDDAGETADVVQQKCVTGEEDGMPAAQKLLPVAKETAPDNSHQMCTVADQRLTAEEELASEKVQQPEQNTPGAGATLHNEDDDDEEAGVCSSSDEEDVSAVVSPNLKIKKMQPITLHRQQLDYDAGEASAAHNCHDNNNKTNSSGSVLNSDKERTRDSIKSGTAACSHPTRVKIEIPINPDMSKAAVLLLENFAAKLEKTVAANVATANNLGSRTPARQKNAPPKDMLSPLEDLEEHVCTVKDCAKTFRKLSLLQMHVKHYHPWMRKGRGVAAPNVADLAYARTIASPLYSPISQHSAQERRQKRQAAAELSDSKRRRTDKDVTRKVSAAPMAVKEEASTATLVIDSSSSCGAVQHSGATVDCSTAAGSDVAQELLVVESSSRSNICSANGKPLLMPRPLLLDSASDEEEFMGFPSPAKKEQRRTAISKLLPAQSPHKPDKPSSPLKSSGKLLPSPLKSEKDTSAELDESGTSAAGEAAGGGCGATGEETDATVEAADEEDEEDDSFSDDIINCCCLIMEEDGLMLQCDVCMCWQHASCYAIQNTAVPEKYVCSMCTDPKLVRSNHRFYHVISDWLKEGLLPRFSFARDDKSEQQQQYMQRSQQLTAQLLQQEQLLHAIKLALTIAKKADHPKLVMWHKQWPHPRATHLGPNATNNNSASNASSLQLNNNNSPQMNLTNLPCIGSLQLNNPQPNLNAMHPSAVLLPTDINFNNNNNNVLSSAMYTGGQQQQACQSVLNATLNQEDDALLRDLLSIEPLLQDKPSGNIIFSSQSTVSNNYPEPSTHVQLNEIIPVQLQHSSTIIKDSSSSIHLVETRSAQSVTSCVNSDIAAAGSLLNNNDNTSQSFENNLDIGDLARKHSVSDNKEITSGLKTSSAAQEGPFESDPNNKTNINMHPRLLPDTADDNKDEQCDVPTSGVTIPKELTEELSNECKTDQSSEKLSNEYIDDASEVAIHSDSKKASGMETEDCATLTASKENILNEIKSPGKSVFTNLSENVTNMILAYSPGKRDDLYMKSELGNTEAPVLMSSVENAPEKSEASFNLHLSLSEDSDKETAADNKPVQGTCDQRSHSLTHEEILKENKTDRPPKALKSLTEEKPQLASLSETASKDLTESKKKLASKDDASFSGTDVSSDSDTGSINNTVVAIPITDATSKAASLTNSSENSSDFSTGSGGNNNLMNPFTSRTNPSLAEANANLSEANSNLSAANANTTDIAQDSIIGGGNSQSLEVTENLDLGDSGELDTSDLGLDLQDLLSSTPSLEQLVLPAINAVATPHQTIITAAAVAVAGGAGVSFPEAERIEPIKCKLNLLSHVQAVQDTLEQTYDGIEQQIRKLEEELGLPDIYEEEEEESSSGGGGAAAADVSCRQLVQMLLADMNTVQRLAHYTGL</sequence>
<dbReference type="PANTHER" id="PTHR15856">
    <property type="entry name" value="PHD FINGER PROTEIN 20-RELATED"/>
    <property type="match status" value="1"/>
</dbReference>
<feature type="region of interest" description="Disordered" evidence="8">
    <location>
        <begin position="1277"/>
        <end position="1303"/>
    </location>
</feature>
<evidence type="ECO:0000256" key="4">
    <source>
        <dbReference type="ARBA" id="ARBA00022771"/>
    </source>
</evidence>
<dbReference type="GO" id="GO:0005634">
    <property type="term" value="C:nucleus"/>
    <property type="evidence" value="ECO:0007669"/>
    <property type="project" value="UniProtKB-SubCell"/>
</dbReference>
<feature type="compositionally biased region" description="Basic and acidic residues" evidence="8">
    <location>
        <begin position="1741"/>
        <end position="1758"/>
    </location>
</feature>
<dbReference type="PROSITE" id="PS50157">
    <property type="entry name" value="ZINC_FINGER_C2H2_2"/>
    <property type="match status" value="1"/>
</dbReference>
<dbReference type="SUPFAM" id="SSF63748">
    <property type="entry name" value="Tudor/PWWP/MBT"/>
    <property type="match status" value="1"/>
</dbReference>
<feature type="compositionally biased region" description="Basic and acidic residues" evidence="8">
    <location>
        <begin position="782"/>
        <end position="791"/>
    </location>
</feature>
<dbReference type="InterPro" id="IPR013087">
    <property type="entry name" value="Znf_C2H2_type"/>
</dbReference>
<evidence type="ECO:0000256" key="7">
    <source>
        <dbReference type="PROSITE-ProRule" id="PRU00042"/>
    </source>
</evidence>
<proteinExistence type="evidence at transcript level"/>
<dbReference type="PROSITE" id="PS00028">
    <property type="entry name" value="ZINC_FINGER_C2H2_1"/>
    <property type="match status" value="1"/>
</dbReference>
<dbReference type="SUPFAM" id="SSF54171">
    <property type="entry name" value="DNA-binding domain"/>
    <property type="match status" value="1"/>
</dbReference>
<accession>A0A2P2I5B0</accession>
<evidence type="ECO:0000313" key="10">
    <source>
        <dbReference type="EMBL" id="LAB69086.1"/>
    </source>
</evidence>
<dbReference type="PROSITE" id="PS01359">
    <property type="entry name" value="ZF_PHD_1"/>
    <property type="match status" value="1"/>
</dbReference>
<dbReference type="SUPFAM" id="SSF57903">
    <property type="entry name" value="FYVE/PHD zinc finger"/>
    <property type="match status" value="1"/>
</dbReference>
<keyword evidence="4 7" id="KW-0863">Zinc-finger</keyword>
<feature type="compositionally biased region" description="Basic and acidic residues" evidence="8">
    <location>
        <begin position="280"/>
        <end position="297"/>
    </location>
</feature>
<feature type="compositionally biased region" description="Acidic residues" evidence="8">
    <location>
        <begin position="1120"/>
        <end position="1138"/>
    </location>
</feature>
<dbReference type="InterPro" id="IPR043449">
    <property type="entry name" value="PHF20-like"/>
</dbReference>
<evidence type="ECO:0000256" key="3">
    <source>
        <dbReference type="ARBA" id="ARBA00022737"/>
    </source>
</evidence>
<keyword evidence="3" id="KW-0677">Repeat</keyword>
<feature type="region of interest" description="Disordered" evidence="8">
    <location>
        <begin position="170"/>
        <end position="204"/>
    </location>
</feature>
<dbReference type="InterPro" id="IPR016197">
    <property type="entry name" value="Chromo-like_dom_sf"/>
</dbReference>
<dbReference type="GO" id="GO:0008270">
    <property type="term" value="F:zinc ion binding"/>
    <property type="evidence" value="ECO:0007669"/>
    <property type="project" value="UniProtKB-KW"/>
</dbReference>
<feature type="compositionally biased region" description="Polar residues" evidence="8">
    <location>
        <begin position="353"/>
        <end position="382"/>
    </location>
</feature>
<dbReference type="InterPro" id="IPR019786">
    <property type="entry name" value="Zinc_finger_PHD-type_CS"/>
</dbReference>